<organism evidence="13 14">
    <name type="scientific">Powellomyces hirtus</name>
    <dbReference type="NCBI Taxonomy" id="109895"/>
    <lineage>
        <taxon>Eukaryota</taxon>
        <taxon>Fungi</taxon>
        <taxon>Fungi incertae sedis</taxon>
        <taxon>Chytridiomycota</taxon>
        <taxon>Chytridiomycota incertae sedis</taxon>
        <taxon>Chytridiomycetes</taxon>
        <taxon>Spizellomycetales</taxon>
        <taxon>Powellomycetaceae</taxon>
        <taxon>Powellomyces</taxon>
    </lineage>
</organism>
<dbReference type="STRING" id="109895.A0A507EI11"/>
<evidence type="ECO:0000256" key="6">
    <source>
        <dbReference type="SAM" id="MobiDB-lite"/>
    </source>
</evidence>
<dbReference type="Pfam" id="PF17406">
    <property type="entry name" value="Nrap_D5"/>
    <property type="match status" value="1"/>
</dbReference>
<evidence type="ECO:0000259" key="11">
    <source>
        <dbReference type="Pfam" id="PF17406"/>
    </source>
</evidence>
<feature type="region of interest" description="Disordered" evidence="6">
    <location>
        <begin position="1"/>
        <end position="101"/>
    </location>
</feature>
<dbReference type="Gene3D" id="3.30.70.3030">
    <property type="match status" value="1"/>
</dbReference>
<evidence type="ECO:0000256" key="2">
    <source>
        <dbReference type="ARBA" id="ARBA00006674"/>
    </source>
</evidence>
<dbReference type="PANTHER" id="PTHR17972:SF0">
    <property type="entry name" value="NUCLEOLAR PROTEIN 6"/>
    <property type="match status" value="1"/>
</dbReference>
<feature type="domain" description="Nrap protein" evidence="12">
    <location>
        <begin position="1086"/>
        <end position="1233"/>
    </location>
</feature>
<feature type="domain" description="Nrap protein" evidence="10">
    <location>
        <begin position="718"/>
        <end position="909"/>
    </location>
</feature>
<evidence type="ECO:0000259" key="12">
    <source>
        <dbReference type="Pfam" id="PF17407"/>
    </source>
</evidence>
<dbReference type="Pfam" id="PF17403">
    <property type="entry name" value="Nrap_D2"/>
    <property type="match status" value="1"/>
</dbReference>
<dbReference type="EMBL" id="QEAQ01000001">
    <property type="protein sequence ID" value="TPX62830.1"/>
    <property type="molecule type" value="Genomic_DNA"/>
</dbReference>
<evidence type="ECO:0000313" key="13">
    <source>
        <dbReference type="EMBL" id="TPX62830.1"/>
    </source>
</evidence>
<keyword evidence="3 5" id="KW-0694">RNA-binding</keyword>
<dbReference type="AlphaFoldDB" id="A0A507EI11"/>
<evidence type="ECO:0000256" key="3">
    <source>
        <dbReference type="ARBA" id="ARBA00022884"/>
    </source>
</evidence>
<dbReference type="GO" id="GO:0006409">
    <property type="term" value="P:tRNA export from nucleus"/>
    <property type="evidence" value="ECO:0007669"/>
    <property type="project" value="TreeGrafter"/>
</dbReference>
<reference evidence="13 14" key="1">
    <citation type="journal article" date="2019" name="Sci. Rep.">
        <title>Comparative genomics of chytrid fungi reveal insights into the obligate biotrophic and pathogenic lifestyle of Synchytrium endobioticum.</title>
        <authorList>
            <person name="van de Vossenberg B.T.L.H."/>
            <person name="Warris S."/>
            <person name="Nguyen H.D.T."/>
            <person name="van Gent-Pelzer M.P.E."/>
            <person name="Joly D.L."/>
            <person name="van de Geest H.C."/>
            <person name="Bonants P.J.M."/>
            <person name="Smith D.S."/>
            <person name="Levesque C.A."/>
            <person name="van der Lee T.A.J."/>
        </authorList>
    </citation>
    <scope>NUCLEOTIDE SEQUENCE [LARGE SCALE GENOMIC DNA]</scope>
    <source>
        <strain evidence="13 14">CBS 809.83</strain>
    </source>
</reference>
<feature type="domain" description="Nrap protein" evidence="11">
    <location>
        <begin position="912"/>
        <end position="1082"/>
    </location>
</feature>
<comment type="caution">
    <text evidence="13">The sequence shown here is derived from an EMBL/GenBank/DDBJ whole genome shotgun (WGS) entry which is preliminary data.</text>
</comment>
<evidence type="ECO:0000256" key="1">
    <source>
        <dbReference type="ARBA" id="ARBA00004604"/>
    </source>
</evidence>
<accession>A0A507EI11</accession>
<dbReference type="PANTHER" id="PTHR17972">
    <property type="entry name" value="NUCLEOLAR RNA-ASSOCIATED PROTEIN"/>
    <property type="match status" value="1"/>
</dbReference>
<feature type="domain" description="Nrap protein" evidence="7">
    <location>
        <begin position="227"/>
        <end position="374"/>
    </location>
</feature>
<dbReference type="InterPro" id="IPR005554">
    <property type="entry name" value="NOL6/Upt22"/>
</dbReference>
<evidence type="ECO:0000313" key="14">
    <source>
        <dbReference type="Proteomes" id="UP000318582"/>
    </source>
</evidence>
<feature type="domain" description="Nrap protein" evidence="8">
    <location>
        <begin position="381"/>
        <end position="529"/>
    </location>
</feature>
<dbReference type="InterPro" id="IPR035082">
    <property type="entry name" value="Nrap_D1"/>
</dbReference>
<protein>
    <recommendedName>
        <fullName evidence="5">U3 small nucleolar RNA-associated protein 22</fullName>
    </recommendedName>
</protein>
<comment type="similarity">
    <text evidence="2 5">Belongs to the NRAP family.</text>
</comment>
<keyword evidence="5" id="KW-0687">Ribonucleoprotein</keyword>
<evidence type="ECO:0000259" key="8">
    <source>
        <dbReference type="Pfam" id="PF17403"/>
    </source>
</evidence>
<gene>
    <name evidence="13" type="ORF">PhCBS80983_g00180</name>
</gene>
<dbReference type="GO" id="GO:0003723">
    <property type="term" value="F:RNA binding"/>
    <property type="evidence" value="ECO:0007669"/>
    <property type="project" value="UniProtKB-KW"/>
</dbReference>
<dbReference type="Pfam" id="PF17404">
    <property type="entry name" value="Nrap_D3"/>
    <property type="match status" value="1"/>
</dbReference>
<feature type="compositionally biased region" description="Acidic residues" evidence="6">
    <location>
        <begin position="39"/>
        <end position="57"/>
    </location>
</feature>
<evidence type="ECO:0000259" key="7">
    <source>
        <dbReference type="Pfam" id="PF03813"/>
    </source>
</evidence>
<keyword evidence="14" id="KW-1185">Reference proteome</keyword>
<dbReference type="InterPro" id="IPR035368">
    <property type="entry name" value="Nrap_D3"/>
</dbReference>
<keyword evidence="4 5" id="KW-0539">Nucleus</keyword>
<comment type="subcellular location">
    <subcellularLocation>
        <location evidence="1 5">Nucleus</location>
        <location evidence="1 5">Nucleolus</location>
    </subcellularLocation>
</comment>
<dbReference type="Proteomes" id="UP000318582">
    <property type="component" value="Unassembled WGS sequence"/>
</dbReference>
<feature type="compositionally biased region" description="Acidic residues" evidence="6">
    <location>
        <begin position="66"/>
        <end position="87"/>
    </location>
</feature>
<dbReference type="Gene3D" id="1.10.1410.10">
    <property type="match status" value="2"/>
</dbReference>
<name>A0A507EI11_9FUNG</name>
<dbReference type="InterPro" id="IPR035371">
    <property type="entry name" value="Nrap_D6"/>
</dbReference>
<dbReference type="InterPro" id="IPR035367">
    <property type="entry name" value="Nrap_D2"/>
</dbReference>
<proteinExistence type="inferred from homology"/>
<dbReference type="InterPro" id="IPR035370">
    <property type="entry name" value="Nrap_D5"/>
</dbReference>
<dbReference type="GO" id="GO:0032545">
    <property type="term" value="C:CURI complex"/>
    <property type="evidence" value="ECO:0007669"/>
    <property type="project" value="TreeGrafter"/>
</dbReference>
<keyword evidence="5" id="KW-0698">rRNA processing</keyword>
<evidence type="ECO:0000259" key="9">
    <source>
        <dbReference type="Pfam" id="PF17404"/>
    </source>
</evidence>
<evidence type="ECO:0000256" key="5">
    <source>
        <dbReference type="RuleBase" id="RU364032"/>
    </source>
</evidence>
<dbReference type="Pfam" id="PF17407">
    <property type="entry name" value="Nrap_D6"/>
    <property type="match status" value="1"/>
</dbReference>
<feature type="domain" description="Nrap protein" evidence="9">
    <location>
        <begin position="535"/>
        <end position="692"/>
    </location>
</feature>
<dbReference type="GO" id="GO:0032040">
    <property type="term" value="C:small-subunit processome"/>
    <property type="evidence" value="ECO:0007669"/>
    <property type="project" value="TreeGrafter"/>
</dbReference>
<dbReference type="GO" id="GO:0006364">
    <property type="term" value="P:rRNA processing"/>
    <property type="evidence" value="ECO:0007669"/>
    <property type="project" value="UniProtKB-KW"/>
</dbReference>
<evidence type="ECO:0000256" key="4">
    <source>
        <dbReference type="ARBA" id="ARBA00023242"/>
    </source>
</evidence>
<evidence type="ECO:0000259" key="10">
    <source>
        <dbReference type="Pfam" id="PF17405"/>
    </source>
</evidence>
<dbReference type="Pfam" id="PF03813">
    <property type="entry name" value="Nrap"/>
    <property type="match status" value="1"/>
</dbReference>
<sequence length="1237" mass="137875">MGAVKRKAVAETSVVSKKRQQQQKVSAQPAFVDPYIDPSDNEEGSESEQDVADETAEVPEFLGDNDSADEDEAGSDDDEAAEEDSAEADATPKRKKLAATHDLYKAPTNDEMQQLRDTTDLFKSNLFKLQIDELMNNVRIDHTKTGALEKALRKVKEVLDTVDDIPELGLAEITQNMKAQGIVIPFPNPAPPADAQYKFPFKRPSKVFVVGSYLLKTVAKSPSGTNVDIVVQMPDSVFQDKDTVNYRYFYKRAYYVAVLAAELRKHRKELGIKLEFEAFQGDLRRPVLVLKSAGVGSQYDFAKLGFSIKILVTFSQALFPATRLAPGRNNVRPSYLAGSATPSSTADHTPTPRYNAALLQDTAFVTHMNLLHHHVTTCGGFRDACILAKVWLTQRGFSGATGGFSGFLFSMVMGYLLRTNDKNGNRRLGNSFSSYQLLKVTMEFLANHDFQVEPVFMTPDGKPLADKEFSAEDFVAAYEVVIVDPSGKINLASSLSKSSMDELQFEAKRSTELFNDVANDHFEALFLRKVNVLHLRYDNVARIAAVAQPPAAYTPAVALDYPTVHDFLLTFIPKLLKKALKNRAALVCARSEPLSSWRCSTAPTTHEDLETAIHIGLMLKGEDSLAVIELGPSADDEEGTQAFRELWGEKAELRRFKNGDIMESVLFDCDGTLEQRSLVLGRMVAYLLELHVGIRPKEGLSYWAGQLHKFLRAPGIEMQVSSFQPVMDAFNKFAKNLRHLEGLPLSVTQTIPCAEGLRYTSVFVPQPRLQEDEAAVEAYRPYYEPLDCIIEFETTPRWPGDLKAIQLSKRAFYLEIAELFMAQHPGTRATVSTGLGTHILDSGHVEVTVDSGFTFRCTIHVDREALLLEKALKDDDATKAHENHALARMHYQRSYIRSTYHSTRLQNLCLRFPFLPQTIRLTKRWLAAHLLSPQVPIELIEIICAKVFVEATSWGAPSSGMVGFLRTLELLRTWDWKKEPMIVELEPGMMNGEIRNKIATAFRTSRGLQPDGTLIPDSPRKPLNPAMWVATEQDVNGEWWGLGKPGMVIVERIKGLAAAALAHVDGLVRNGGSEKSISKLFVSLPKGYSLLLRLDPSKLPRFRESLSYDPDATGPKPKYKNLVSMKDRELALLSEIDPVEYYLRDLHTAFGDCALFFHDRYGGDVIGVVWNPTVVVEGNWKVDTKFNVEAVLEKPQETQASAGKKSAEKLRTKPNLMAMVSEMHRLGEGLVVAVDVC</sequence>
<dbReference type="GO" id="GO:0034456">
    <property type="term" value="C:UTP-C complex"/>
    <property type="evidence" value="ECO:0007669"/>
    <property type="project" value="TreeGrafter"/>
</dbReference>
<dbReference type="InterPro" id="IPR035369">
    <property type="entry name" value="Nrap_D4"/>
</dbReference>
<keyword evidence="5" id="KW-0690">Ribosome biogenesis</keyword>
<dbReference type="Pfam" id="PF17405">
    <property type="entry name" value="Nrap_D4"/>
    <property type="match status" value="1"/>
</dbReference>